<evidence type="ECO:0000313" key="3">
    <source>
        <dbReference type="Proteomes" id="UP000516404"/>
    </source>
</evidence>
<proteinExistence type="predicted"/>
<accession>A0A7H2BGS0</accession>
<protein>
    <recommendedName>
        <fullName evidence="1">PH domain-containing protein</fullName>
    </recommendedName>
</protein>
<reference evidence="2 3" key="1">
    <citation type="submission" date="2020-09" db="EMBL/GenBank/DDBJ databases">
        <title>Investigation of environmental microbes.</title>
        <authorList>
            <person name="Ou Y."/>
            <person name="Kang Q."/>
        </authorList>
    </citation>
    <scope>NUCLEOTIDE SEQUENCE [LARGE SCALE GENOMIC DNA]</scope>
    <source>
        <strain evidence="2 3">KJZ-14</strain>
    </source>
</reference>
<gene>
    <name evidence="2" type="ORF">IDM49_06125</name>
</gene>
<name>A0A7H2BGS0_9MICC</name>
<dbReference type="Proteomes" id="UP000516404">
    <property type="component" value="Chromosome"/>
</dbReference>
<dbReference type="EMBL" id="CP061539">
    <property type="protein sequence ID" value="QNV38866.1"/>
    <property type="molecule type" value="Genomic_DNA"/>
</dbReference>
<dbReference type="InterPro" id="IPR057446">
    <property type="entry name" value="PH_bac"/>
</dbReference>
<evidence type="ECO:0000313" key="2">
    <source>
        <dbReference type="EMBL" id="QNV38866.1"/>
    </source>
</evidence>
<dbReference type="KEGG" id="rter:IDM49_06125"/>
<dbReference type="Pfam" id="PF25362">
    <property type="entry name" value="bPH_11"/>
    <property type="match status" value="1"/>
</dbReference>
<feature type="domain" description="PH" evidence="1">
    <location>
        <begin position="26"/>
        <end position="145"/>
    </location>
</feature>
<organism evidence="2 3">
    <name type="scientific">Rothia terrae</name>
    <dbReference type="NCBI Taxonomy" id="396015"/>
    <lineage>
        <taxon>Bacteria</taxon>
        <taxon>Bacillati</taxon>
        <taxon>Actinomycetota</taxon>
        <taxon>Actinomycetes</taxon>
        <taxon>Micrococcales</taxon>
        <taxon>Micrococcaceae</taxon>
        <taxon>Rothia</taxon>
    </lineage>
</organism>
<evidence type="ECO:0000259" key="1">
    <source>
        <dbReference type="Pfam" id="PF25362"/>
    </source>
</evidence>
<dbReference type="AlphaFoldDB" id="A0A7H2BGS0"/>
<keyword evidence="3" id="KW-1185">Reference proteome</keyword>
<sequence>MVVAITGLIALGWNNRKKRQSDIAPLAEVPPKYDDAPAEVGIPGTYVVTTRMGDWLDRIAVHTLGAKSPAQALIFDDALIIARDGAQDIYIPSSEISVVRLDSGMSGKFVEKDGLVVISWQHHGVDLDTGFRTQFAEDKRILVERLQLIAPQAHHELPVQS</sequence>